<keyword evidence="2" id="KW-1185">Reference proteome</keyword>
<sequence>MKALIDVHYLPSLEYFCCLLQHESVRLERHEHFIKQTYRSRSYILGGNNVQMLNIPVVKGRSKTPVKDLRTDTRQPWKKQHWKSIRSAYGNAPFFEFYAPELEQMFQNKTDFLIDYTFPFLTLCLKWLGADIMLEWTGMYENEPDSSINDLRSVIEPKSGYQERSFYRPVPYLQVFGKNFVPNLSIVDLLSCEGPNALSVLKSSAGV</sequence>
<gene>
    <name evidence="1" type="ORF">LDX50_05355</name>
</gene>
<proteinExistence type="predicted"/>
<evidence type="ECO:0000313" key="2">
    <source>
        <dbReference type="Proteomes" id="UP001139409"/>
    </source>
</evidence>
<dbReference type="Pfam" id="PF08889">
    <property type="entry name" value="WbqC"/>
    <property type="match status" value="1"/>
</dbReference>
<reference evidence="1" key="1">
    <citation type="submission" date="2021-09" db="EMBL/GenBank/DDBJ databases">
        <title>Fulvivirga sp. isolated from coastal sediment.</title>
        <authorList>
            <person name="Yu H."/>
        </authorList>
    </citation>
    <scope>NUCLEOTIDE SEQUENCE</scope>
    <source>
        <strain evidence="1">1062</strain>
    </source>
</reference>
<name>A0A9X1KV42_9BACT</name>
<comment type="caution">
    <text evidence="1">The sequence shown here is derived from an EMBL/GenBank/DDBJ whole genome shotgun (WGS) entry which is preliminary data.</text>
</comment>
<evidence type="ECO:0000313" key="1">
    <source>
        <dbReference type="EMBL" id="MCA6074283.1"/>
    </source>
</evidence>
<dbReference type="AlphaFoldDB" id="A0A9X1KV42"/>
<dbReference type="RefSeq" id="WP_225697378.1">
    <property type="nucleotide sequence ID" value="NZ_JAIXNE010000001.1"/>
</dbReference>
<organism evidence="1 2">
    <name type="scientific">Fulvivirga sedimenti</name>
    <dbReference type="NCBI Taxonomy" id="2879465"/>
    <lineage>
        <taxon>Bacteria</taxon>
        <taxon>Pseudomonadati</taxon>
        <taxon>Bacteroidota</taxon>
        <taxon>Cytophagia</taxon>
        <taxon>Cytophagales</taxon>
        <taxon>Fulvivirgaceae</taxon>
        <taxon>Fulvivirga</taxon>
    </lineage>
</organism>
<protein>
    <submittedName>
        <fullName evidence="1">WbqC family protein</fullName>
    </submittedName>
</protein>
<dbReference type="InterPro" id="IPR014985">
    <property type="entry name" value="WbqC"/>
</dbReference>
<dbReference type="EMBL" id="JAIXNE010000001">
    <property type="protein sequence ID" value="MCA6074283.1"/>
    <property type="molecule type" value="Genomic_DNA"/>
</dbReference>
<dbReference type="Proteomes" id="UP001139409">
    <property type="component" value="Unassembled WGS sequence"/>
</dbReference>
<accession>A0A9X1KV42</accession>